<name>A0AAD4V3N9_PRUDU</name>
<dbReference type="Proteomes" id="UP001054821">
    <property type="component" value="Chromosome 7"/>
</dbReference>
<organism evidence="1 2">
    <name type="scientific">Prunus dulcis</name>
    <name type="common">Almond</name>
    <name type="synonym">Amygdalus dulcis</name>
    <dbReference type="NCBI Taxonomy" id="3755"/>
    <lineage>
        <taxon>Eukaryota</taxon>
        <taxon>Viridiplantae</taxon>
        <taxon>Streptophyta</taxon>
        <taxon>Embryophyta</taxon>
        <taxon>Tracheophyta</taxon>
        <taxon>Spermatophyta</taxon>
        <taxon>Magnoliopsida</taxon>
        <taxon>eudicotyledons</taxon>
        <taxon>Gunneridae</taxon>
        <taxon>Pentapetalae</taxon>
        <taxon>rosids</taxon>
        <taxon>fabids</taxon>
        <taxon>Rosales</taxon>
        <taxon>Rosaceae</taxon>
        <taxon>Amygdaloideae</taxon>
        <taxon>Amygdaleae</taxon>
        <taxon>Prunus</taxon>
    </lineage>
</organism>
<gene>
    <name evidence="1" type="ORF">L3X38_037586</name>
</gene>
<evidence type="ECO:0000313" key="2">
    <source>
        <dbReference type="Proteomes" id="UP001054821"/>
    </source>
</evidence>
<sequence length="83" mass="9486">MGPDGLIIVDKEVYHSPLGNQAFVDVVNEVIDTGYRRMFYTPEMQRLVVRHQANNIKSQYQLNIEAHSYDHVLEDVAIIAADI</sequence>
<comment type="caution">
    <text evidence="1">The sequence shown here is derived from an EMBL/GenBank/DDBJ whole genome shotgun (WGS) entry which is preliminary data.</text>
</comment>
<protein>
    <submittedName>
        <fullName evidence="1">Uncharacterized protein</fullName>
    </submittedName>
</protein>
<proteinExistence type="predicted"/>
<accession>A0AAD4V3N9</accession>
<reference evidence="1 2" key="1">
    <citation type="journal article" date="2022" name="G3 (Bethesda)">
        <title>Whole-genome sequence and methylome profiling of the almond [Prunus dulcis (Mill.) D.A. Webb] cultivar 'Nonpareil'.</title>
        <authorList>
            <person name="D'Amico-Willman K.M."/>
            <person name="Ouma W.Z."/>
            <person name="Meulia T."/>
            <person name="Sideli G.M."/>
            <person name="Gradziel T.M."/>
            <person name="Fresnedo-Ramirez J."/>
        </authorList>
    </citation>
    <scope>NUCLEOTIDE SEQUENCE [LARGE SCALE GENOMIC DNA]</scope>
    <source>
        <strain evidence="1">Clone GOH B32 T37-40</strain>
    </source>
</reference>
<dbReference type="AlphaFoldDB" id="A0AAD4V3N9"/>
<dbReference type="EMBL" id="JAJFAZ020000007">
    <property type="protein sequence ID" value="KAI5317879.1"/>
    <property type="molecule type" value="Genomic_DNA"/>
</dbReference>
<keyword evidence="2" id="KW-1185">Reference proteome</keyword>
<evidence type="ECO:0000313" key="1">
    <source>
        <dbReference type="EMBL" id="KAI5317879.1"/>
    </source>
</evidence>